<dbReference type="SUPFAM" id="SSF54534">
    <property type="entry name" value="FKBP-like"/>
    <property type="match status" value="1"/>
</dbReference>
<keyword evidence="6" id="KW-1185">Reference proteome</keyword>
<accession>A0A1Z5J6E7</accession>
<dbReference type="PROSITE" id="PS50059">
    <property type="entry name" value="FKBP_PPIASE"/>
    <property type="match status" value="1"/>
</dbReference>
<keyword evidence="2" id="KW-0802">TPR repeat</keyword>
<evidence type="ECO:0000256" key="1">
    <source>
        <dbReference type="ARBA" id="ARBA00022737"/>
    </source>
</evidence>
<evidence type="ECO:0000259" key="4">
    <source>
        <dbReference type="PROSITE" id="PS50059"/>
    </source>
</evidence>
<dbReference type="AlphaFoldDB" id="A0A1Z5J6E7"/>
<comment type="catalytic activity">
    <reaction evidence="3">
        <text>[protein]-peptidylproline (omega=180) = [protein]-peptidylproline (omega=0)</text>
        <dbReference type="Rhea" id="RHEA:16237"/>
        <dbReference type="Rhea" id="RHEA-COMP:10747"/>
        <dbReference type="Rhea" id="RHEA-COMP:10748"/>
        <dbReference type="ChEBI" id="CHEBI:83833"/>
        <dbReference type="ChEBI" id="CHEBI:83834"/>
        <dbReference type="EC" id="5.2.1.8"/>
    </reaction>
</comment>
<reference evidence="5 6" key="1">
    <citation type="journal article" date="2015" name="Plant Cell">
        <title>Oil accumulation by the oleaginous diatom Fistulifera solaris as revealed by the genome and transcriptome.</title>
        <authorList>
            <person name="Tanaka T."/>
            <person name="Maeda Y."/>
            <person name="Veluchamy A."/>
            <person name="Tanaka M."/>
            <person name="Abida H."/>
            <person name="Marechal E."/>
            <person name="Bowler C."/>
            <person name="Muto M."/>
            <person name="Sunaga Y."/>
            <person name="Tanaka M."/>
            <person name="Yoshino T."/>
            <person name="Taniguchi T."/>
            <person name="Fukuda Y."/>
            <person name="Nemoto M."/>
            <person name="Matsumoto M."/>
            <person name="Wong P.S."/>
            <person name="Aburatani S."/>
            <person name="Fujibuchi W."/>
        </authorList>
    </citation>
    <scope>NUCLEOTIDE SEQUENCE [LARGE SCALE GENOMIC DNA]</scope>
    <source>
        <strain evidence="5 6">JPCC DA0580</strain>
    </source>
</reference>
<dbReference type="Gene3D" id="1.25.40.10">
    <property type="entry name" value="Tetratricopeptide repeat domain"/>
    <property type="match status" value="1"/>
</dbReference>
<protein>
    <recommendedName>
        <fullName evidence="3">peptidylprolyl isomerase</fullName>
        <ecNumber evidence="3">5.2.1.8</ecNumber>
    </recommendedName>
</protein>
<dbReference type="InterPro" id="IPR046357">
    <property type="entry name" value="PPIase_dom_sf"/>
</dbReference>
<dbReference type="InParanoid" id="A0A1Z5J6E7"/>
<keyword evidence="1" id="KW-0677">Repeat</keyword>
<feature type="domain" description="PPIase FKBP-type" evidence="4">
    <location>
        <begin position="40"/>
        <end position="131"/>
    </location>
</feature>
<dbReference type="InterPro" id="IPR050754">
    <property type="entry name" value="FKBP4/5/8-like"/>
</dbReference>
<dbReference type="Pfam" id="PF00254">
    <property type="entry name" value="FKBP_C"/>
    <property type="match status" value="1"/>
</dbReference>
<dbReference type="Gene3D" id="3.10.50.40">
    <property type="match status" value="1"/>
</dbReference>
<keyword evidence="3" id="KW-0413">Isomerase</keyword>
<evidence type="ECO:0000313" key="6">
    <source>
        <dbReference type="Proteomes" id="UP000198406"/>
    </source>
</evidence>
<evidence type="ECO:0000256" key="3">
    <source>
        <dbReference type="PROSITE-ProRule" id="PRU00277"/>
    </source>
</evidence>
<dbReference type="EC" id="5.2.1.8" evidence="3"/>
<evidence type="ECO:0000313" key="5">
    <source>
        <dbReference type="EMBL" id="GAX09519.1"/>
    </source>
</evidence>
<organism evidence="5 6">
    <name type="scientific">Fistulifera solaris</name>
    <name type="common">Oleaginous diatom</name>
    <dbReference type="NCBI Taxonomy" id="1519565"/>
    <lineage>
        <taxon>Eukaryota</taxon>
        <taxon>Sar</taxon>
        <taxon>Stramenopiles</taxon>
        <taxon>Ochrophyta</taxon>
        <taxon>Bacillariophyta</taxon>
        <taxon>Bacillariophyceae</taxon>
        <taxon>Bacillariophycidae</taxon>
        <taxon>Naviculales</taxon>
        <taxon>Naviculaceae</taxon>
        <taxon>Fistulifera</taxon>
    </lineage>
</organism>
<dbReference type="InterPro" id="IPR011990">
    <property type="entry name" value="TPR-like_helical_dom_sf"/>
</dbReference>
<sequence length="305" mass="34565">MASEWIELRGQDLLLKICDQPLQNQKLLESSGDSPEIKAGDAVLVDFTVHQTNDKDNTDGPLCQKATSWLVVVGQNEIADALDIALTHMLNHQTARAWSTAKYAYGPHPRTYSWGNDKYTLPPNSSVLYQITRAMKVKDTSRLNPYFTLQKTNTRKMIANDLYLCEWPQRKDRALRLYEKSAKDMEVLVDGTYFQQVGTDHPQYKEARQLMIDSYNNILALHMRAKQYGLAKQAGAALLKKDPRNLKALLRLAKVAMMDPKTSLDEADSAIQSLENAVTYKNRDEEEEASKLRAAWKKKKANASS</sequence>
<keyword evidence="3" id="KW-0697">Rotamase</keyword>
<dbReference type="OrthoDB" id="1902587at2759"/>
<evidence type="ECO:0000256" key="2">
    <source>
        <dbReference type="ARBA" id="ARBA00022803"/>
    </source>
</evidence>
<proteinExistence type="predicted"/>
<dbReference type="PANTHER" id="PTHR46512">
    <property type="entry name" value="PEPTIDYLPROLYL ISOMERASE"/>
    <property type="match status" value="1"/>
</dbReference>
<dbReference type="Proteomes" id="UP000198406">
    <property type="component" value="Unassembled WGS sequence"/>
</dbReference>
<name>A0A1Z5J6E7_FISSO</name>
<dbReference type="SUPFAM" id="SSF48452">
    <property type="entry name" value="TPR-like"/>
    <property type="match status" value="1"/>
</dbReference>
<comment type="caution">
    <text evidence="5">The sequence shown here is derived from an EMBL/GenBank/DDBJ whole genome shotgun (WGS) entry which is preliminary data.</text>
</comment>
<dbReference type="GO" id="GO:0003755">
    <property type="term" value="F:peptidyl-prolyl cis-trans isomerase activity"/>
    <property type="evidence" value="ECO:0007669"/>
    <property type="project" value="UniProtKB-KW"/>
</dbReference>
<dbReference type="EMBL" id="BDSP01000008">
    <property type="protein sequence ID" value="GAX09519.1"/>
    <property type="molecule type" value="Genomic_DNA"/>
</dbReference>
<dbReference type="InterPro" id="IPR001179">
    <property type="entry name" value="PPIase_FKBP_dom"/>
</dbReference>
<gene>
    <name evidence="5" type="ORF">FisN_16Lh212</name>
</gene>